<dbReference type="PANTHER" id="PTHR21367">
    <property type="entry name" value="ARGININE-TRNA-PROTEIN TRANSFERASE 1"/>
    <property type="match status" value="1"/>
</dbReference>
<dbReference type="NCBIfam" id="NF002342">
    <property type="entry name" value="PRK01305.1-3"/>
    <property type="match status" value="1"/>
</dbReference>
<feature type="domain" description="N-end aminoacyl transferase N-terminal" evidence="5">
    <location>
        <begin position="18"/>
        <end position="88"/>
    </location>
</feature>
<accession>A0A545TK02</accession>
<sequence>MSSQFKPIPLSFFITPPHNCPYLKDQQSKTIFLSPEVQTNTIIYSALLEKGFRRSGEHIYRPQCENCNACISVRIPTDQFKMTRSQKRVYKKLSHFTTKTEPAHFNQQHFQLFDKYISTRHRDGDMYPTSTHQYQDFLLCDWLECNYLNFWDISTQKLVATCVYDVVSDGLSAVYTYFDPDYEKFSLGKLAILKLIDIAAKRNLPYVYLGYWIKESQKMSYKGDYRPLECFVNDKWITLN</sequence>
<keyword evidence="8" id="KW-1185">Reference proteome</keyword>
<name>A0A545TK02_9GAMM</name>
<evidence type="ECO:0000259" key="5">
    <source>
        <dbReference type="Pfam" id="PF04376"/>
    </source>
</evidence>
<dbReference type="GO" id="GO:0071596">
    <property type="term" value="P:ubiquitin-dependent protein catabolic process via the N-end rule pathway"/>
    <property type="evidence" value="ECO:0007669"/>
    <property type="project" value="InterPro"/>
</dbReference>
<keyword evidence="3 4" id="KW-0012">Acyltransferase</keyword>
<evidence type="ECO:0000256" key="4">
    <source>
        <dbReference type="HAMAP-Rule" id="MF_00689"/>
    </source>
</evidence>
<gene>
    <name evidence="4" type="primary">bpt</name>
    <name evidence="7" type="ORF">FLL45_06115</name>
</gene>
<dbReference type="InterPro" id="IPR030700">
    <property type="entry name" value="N-end_Aminoacyl_Trfase"/>
</dbReference>
<dbReference type="InterPro" id="IPR007471">
    <property type="entry name" value="N-end_Aminoacyl_Trfase_N"/>
</dbReference>
<comment type="similarity">
    <text evidence="4">Belongs to the R-transferase family. Bpt subfamily.</text>
</comment>
<evidence type="ECO:0000313" key="8">
    <source>
        <dbReference type="Proteomes" id="UP000317839"/>
    </source>
</evidence>
<dbReference type="PIRSF" id="PIRSF037208">
    <property type="entry name" value="ATE_pro_prd"/>
    <property type="match status" value="1"/>
</dbReference>
<comment type="catalytic activity">
    <reaction evidence="4">
        <text>N-terminal L-glutamyl-[protein] + L-leucyl-tRNA(Leu) = N-terminal L-leucyl-L-glutamyl-[protein] + tRNA(Leu) + H(+)</text>
        <dbReference type="Rhea" id="RHEA:50412"/>
        <dbReference type="Rhea" id="RHEA-COMP:9613"/>
        <dbReference type="Rhea" id="RHEA-COMP:9622"/>
        <dbReference type="Rhea" id="RHEA-COMP:12664"/>
        <dbReference type="Rhea" id="RHEA-COMP:12668"/>
        <dbReference type="ChEBI" id="CHEBI:15378"/>
        <dbReference type="ChEBI" id="CHEBI:64721"/>
        <dbReference type="ChEBI" id="CHEBI:78442"/>
        <dbReference type="ChEBI" id="CHEBI:78494"/>
        <dbReference type="ChEBI" id="CHEBI:133041"/>
        <dbReference type="EC" id="2.3.2.29"/>
    </reaction>
</comment>
<dbReference type="Proteomes" id="UP000317839">
    <property type="component" value="Unassembled WGS sequence"/>
</dbReference>
<dbReference type="Pfam" id="PF04376">
    <property type="entry name" value="ATE_N"/>
    <property type="match status" value="1"/>
</dbReference>
<evidence type="ECO:0000256" key="3">
    <source>
        <dbReference type="ARBA" id="ARBA00023315"/>
    </source>
</evidence>
<dbReference type="HAMAP" id="MF_00689">
    <property type="entry name" value="Bpt"/>
    <property type="match status" value="1"/>
</dbReference>
<dbReference type="GO" id="GO:0005737">
    <property type="term" value="C:cytoplasm"/>
    <property type="evidence" value="ECO:0007669"/>
    <property type="project" value="UniProtKB-SubCell"/>
</dbReference>
<comment type="subcellular location">
    <subcellularLocation>
        <location evidence="4">Cytoplasm</location>
    </subcellularLocation>
</comment>
<comment type="caution">
    <text evidence="7">The sequence shown here is derived from an EMBL/GenBank/DDBJ whole genome shotgun (WGS) entry which is preliminary data.</text>
</comment>
<organism evidence="7 8">
    <name type="scientific">Aliikangiella marina</name>
    <dbReference type="NCBI Taxonomy" id="1712262"/>
    <lineage>
        <taxon>Bacteria</taxon>
        <taxon>Pseudomonadati</taxon>
        <taxon>Pseudomonadota</taxon>
        <taxon>Gammaproteobacteria</taxon>
        <taxon>Oceanospirillales</taxon>
        <taxon>Pleioneaceae</taxon>
        <taxon>Aliikangiella</taxon>
    </lineage>
</organism>
<reference evidence="7 8" key="1">
    <citation type="submission" date="2019-06" db="EMBL/GenBank/DDBJ databases">
        <title>Draft genome of Aliikangiella marina GYP-15.</title>
        <authorList>
            <person name="Wang G."/>
        </authorList>
    </citation>
    <scope>NUCLEOTIDE SEQUENCE [LARGE SCALE GENOMIC DNA]</scope>
    <source>
        <strain evidence="7 8">GYP-15</strain>
    </source>
</reference>
<keyword evidence="1 4" id="KW-0963">Cytoplasm</keyword>
<dbReference type="PANTHER" id="PTHR21367:SF1">
    <property type="entry name" value="ARGINYL-TRNA--PROTEIN TRANSFERASE 1"/>
    <property type="match status" value="1"/>
</dbReference>
<dbReference type="InterPro" id="IPR007472">
    <property type="entry name" value="N-end_Aminoacyl_Trfase_C"/>
</dbReference>
<dbReference type="EC" id="2.3.2.29" evidence="4"/>
<dbReference type="GO" id="GO:0004057">
    <property type="term" value="F:arginyl-tRNA--protein transferase activity"/>
    <property type="evidence" value="ECO:0007669"/>
    <property type="project" value="InterPro"/>
</dbReference>
<evidence type="ECO:0000259" key="6">
    <source>
        <dbReference type="Pfam" id="PF04377"/>
    </source>
</evidence>
<dbReference type="OrthoDB" id="9782022at2"/>
<protein>
    <recommendedName>
        <fullName evidence="4">Aspartate/glutamate leucyltransferase</fullName>
        <ecNumber evidence="4">2.3.2.29</ecNumber>
    </recommendedName>
</protein>
<dbReference type="SUPFAM" id="SSF55729">
    <property type="entry name" value="Acyl-CoA N-acyltransferases (Nat)"/>
    <property type="match status" value="1"/>
</dbReference>
<dbReference type="RefSeq" id="WP_142941088.1">
    <property type="nucleotide sequence ID" value="NZ_VIKR01000001.1"/>
</dbReference>
<keyword evidence="2 4" id="KW-0808">Transferase</keyword>
<dbReference type="NCBIfam" id="NF002341">
    <property type="entry name" value="PRK01305.1-1"/>
    <property type="match status" value="1"/>
</dbReference>
<dbReference type="InterPro" id="IPR017138">
    <property type="entry name" value="Asp_Glu_LeuTrfase"/>
</dbReference>
<comment type="catalytic activity">
    <reaction evidence="4">
        <text>N-terminal L-aspartyl-[protein] + L-leucyl-tRNA(Leu) = N-terminal L-leucyl-L-aspartyl-[protein] + tRNA(Leu) + H(+)</text>
        <dbReference type="Rhea" id="RHEA:50420"/>
        <dbReference type="Rhea" id="RHEA-COMP:9613"/>
        <dbReference type="Rhea" id="RHEA-COMP:9622"/>
        <dbReference type="Rhea" id="RHEA-COMP:12669"/>
        <dbReference type="Rhea" id="RHEA-COMP:12674"/>
        <dbReference type="ChEBI" id="CHEBI:15378"/>
        <dbReference type="ChEBI" id="CHEBI:64720"/>
        <dbReference type="ChEBI" id="CHEBI:78442"/>
        <dbReference type="ChEBI" id="CHEBI:78494"/>
        <dbReference type="ChEBI" id="CHEBI:133042"/>
        <dbReference type="EC" id="2.3.2.29"/>
    </reaction>
</comment>
<dbReference type="Pfam" id="PF04377">
    <property type="entry name" value="ATE_C"/>
    <property type="match status" value="1"/>
</dbReference>
<dbReference type="EMBL" id="VIKR01000001">
    <property type="protein sequence ID" value="TQV77516.1"/>
    <property type="molecule type" value="Genomic_DNA"/>
</dbReference>
<comment type="function">
    <text evidence="4">Functions in the N-end rule pathway of protein degradation where it conjugates Leu from its aminoacyl-tRNA to the N-termini of proteins containing an N-terminal aspartate or glutamate.</text>
</comment>
<proteinExistence type="inferred from homology"/>
<evidence type="ECO:0000256" key="1">
    <source>
        <dbReference type="ARBA" id="ARBA00022490"/>
    </source>
</evidence>
<evidence type="ECO:0000256" key="2">
    <source>
        <dbReference type="ARBA" id="ARBA00022679"/>
    </source>
</evidence>
<dbReference type="NCBIfam" id="NF002346">
    <property type="entry name" value="PRK01305.2-3"/>
    <property type="match status" value="1"/>
</dbReference>
<dbReference type="GO" id="GO:0008914">
    <property type="term" value="F:leucyl-tRNA--protein transferase activity"/>
    <property type="evidence" value="ECO:0007669"/>
    <property type="project" value="UniProtKB-UniRule"/>
</dbReference>
<dbReference type="AlphaFoldDB" id="A0A545TK02"/>
<evidence type="ECO:0000313" key="7">
    <source>
        <dbReference type="EMBL" id="TQV77516.1"/>
    </source>
</evidence>
<dbReference type="InterPro" id="IPR016181">
    <property type="entry name" value="Acyl_CoA_acyltransferase"/>
</dbReference>
<feature type="domain" description="N-end rule aminoacyl transferase C-terminal" evidence="6">
    <location>
        <begin position="108"/>
        <end position="230"/>
    </location>
</feature>